<reference evidence="1" key="1">
    <citation type="submission" date="2023-10" db="EMBL/GenBank/DDBJ databases">
        <authorList>
            <person name="Chen Y."/>
            <person name="Shah S."/>
            <person name="Dougan E. K."/>
            <person name="Thang M."/>
            <person name="Chan C."/>
        </authorList>
    </citation>
    <scope>NUCLEOTIDE SEQUENCE [LARGE SCALE GENOMIC DNA]</scope>
</reference>
<sequence>MTRQEDFGSDWTLPGPRTAARCMSYLQREGLGIEGHHEHFRQICKLSATDWGVQEHYQLCQQIKAATCQDLLDGTSLISIEMKFRRLQTIEFAYWDKAKDAESKGVGGKMSLEEQAAFSGVSRSTSSVMVSPELIEHVRGDVEKEAKLHKSLRLAREERESRRRPRDILPLPYPSFREPLDKASVKELARGTRQRIGRRLGVCSDVYGCVDALNWLHDPSLRCGRDRPARYVGPSLARSQCLAHISESVRNLGPPPSTLSPAEALVQLRVAGGAYNVEQSHLGSCDPALLSLSDVSTAPAPLADVFTEPLGARLATGDAFGMLEMASDDSLLTVGGADLKGAFYHPELPEQLRPCFRLRPVRAGALGIKEVGGVSVGASTKLYPRLRVVRMGWSWAMWWCQSVMERVAEAAGCGDYSRLRDGRPAPSLDPSCHLEYVDNFVSIGYDAEAVRSAVTRVMTELSRRGPVVTREEPLGDSEGEFAVLGWSVTAAGRLSASASRLWRARLAVRGFLRRGRASGRDLERVLGHIIFVTLAQREGLSIFEACFRFVQKCYHQQVPLWSQVRQELMAWD</sequence>
<dbReference type="EMBL" id="CAUYUJ010002147">
    <property type="protein sequence ID" value="CAK0799436.1"/>
    <property type="molecule type" value="Genomic_DNA"/>
</dbReference>
<evidence type="ECO:0000313" key="2">
    <source>
        <dbReference type="Proteomes" id="UP001189429"/>
    </source>
</evidence>
<evidence type="ECO:0000313" key="1">
    <source>
        <dbReference type="EMBL" id="CAK0799436.1"/>
    </source>
</evidence>
<dbReference type="Proteomes" id="UP001189429">
    <property type="component" value="Unassembled WGS sequence"/>
</dbReference>
<protein>
    <submittedName>
        <fullName evidence="1">Uncharacterized protein</fullName>
    </submittedName>
</protein>
<accession>A0ABN9Q1D4</accession>
<keyword evidence="2" id="KW-1185">Reference proteome</keyword>
<organism evidence="1 2">
    <name type="scientific">Prorocentrum cordatum</name>
    <dbReference type="NCBI Taxonomy" id="2364126"/>
    <lineage>
        <taxon>Eukaryota</taxon>
        <taxon>Sar</taxon>
        <taxon>Alveolata</taxon>
        <taxon>Dinophyceae</taxon>
        <taxon>Prorocentrales</taxon>
        <taxon>Prorocentraceae</taxon>
        <taxon>Prorocentrum</taxon>
    </lineage>
</organism>
<feature type="non-terminal residue" evidence="1">
    <location>
        <position position="572"/>
    </location>
</feature>
<comment type="caution">
    <text evidence="1">The sequence shown here is derived from an EMBL/GenBank/DDBJ whole genome shotgun (WGS) entry which is preliminary data.</text>
</comment>
<proteinExistence type="predicted"/>
<gene>
    <name evidence="1" type="ORF">PCOR1329_LOCUS7889</name>
</gene>
<name>A0ABN9Q1D4_9DINO</name>